<reference evidence="1" key="2">
    <citation type="submission" date="2023-06" db="EMBL/GenBank/DDBJ databases">
        <authorList>
            <person name="Lucena T."/>
            <person name="Sun Q."/>
        </authorList>
    </citation>
    <scope>NUCLEOTIDE SEQUENCE</scope>
    <source>
        <strain evidence="1">CECT 7703</strain>
    </source>
</reference>
<dbReference type="Proteomes" id="UP001180081">
    <property type="component" value="Unassembled WGS sequence"/>
</dbReference>
<name>A0ABT8B1D3_9NEIS</name>
<keyword evidence="2" id="KW-1185">Reference proteome</keyword>
<organism evidence="1 2">
    <name type="scientific">Chitinimonas viridis</name>
    <dbReference type="NCBI Taxonomy" id="664880"/>
    <lineage>
        <taxon>Bacteria</taxon>
        <taxon>Pseudomonadati</taxon>
        <taxon>Pseudomonadota</taxon>
        <taxon>Betaproteobacteria</taxon>
        <taxon>Neisseriales</taxon>
        <taxon>Chitinibacteraceae</taxon>
        <taxon>Chitinimonas</taxon>
    </lineage>
</organism>
<protein>
    <submittedName>
        <fullName evidence="1">Uncharacterized protein</fullName>
    </submittedName>
</protein>
<comment type="caution">
    <text evidence="1">The sequence shown here is derived from an EMBL/GenBank/DDBJ whole genome shotgun (WGS) entry which is preliminary data.</text>
</comment>
<sequence length="120" mass="12939">MSYPAIAVMNVAERKARLLRDGANYRSAIIDAKAGVVASYAAGPWQQLAMVTLVGWVGGRVRQLAAQPGGGVRSVAPLALSAWTLLRQRRWLRQGVLLGLSGVLLWMVVNNGPRFGREAD</sequence>
<gene>
    <name evidence="1" type="ORF">QWZ03_01660</name>
</gene>
<dbReference type="RefSeq" id="WP_290331131.1">
    <property type="nucleotide sequence ID" value="NZ_JAUFPU010000002.1"/>
</dbReference>
<evidence type="ECO:0000313" key="2">
    <source>
        <dbReference type="Proteomes" id="UP001180081"/>
    </source>
</evidence>
<reference evidence="1" key="1">
    <citation type="journal article" date="2014" name="Int. J. Syst. Evol. Microbiol.">
        <title>Complete genome of a new Firmicutes species belonging to the dominant human colonic microbiota ('Ruminococcus bicirculans') reveals two chromosomes and a selective capacity to utilize plant glucans.</title>
        <authorList>
            <consortium name="NISC Comparative Sequencing Program"/>
            <person name="Wegmann U."/>
            <person name="Louis P."/>
            <person name="Goesmann A."/>
            <person name="Henrissat B."/>
            <person name="Duncan S.H."/>
            <person name="Flint H.J."/>
        </authorList>
    </citation>
    <scope>NUCLEOTIDE SEQUENCE</scope>
    <source>
        <strain evidence="1">CECT 7703</strain>
    </source>
</reference>
<accession>A0ABT8B1D3</accession>
<evidence type="ECO:0000313" key="1">
    <source>
        <dbReference type="EMBL" id="MDN3575476.1"/>
    </source>
</evidence>
<proteinExistence type="predicted"/>
<dbReference type="EMBL" id="JAUFPU010000002">
    <property type="protein sequence ID" value="MDN3575476.1"/>
    <property type="molecule type" value="Genomic_DNA"/>
</dbReference>